<organism evidence="1 2">
    <name type="scientific">Novosphingobium soli</name>
    <dbReference type="NCBI Taxonomy" id="574956"/>
    <lineage>
        <taxon>Bacteria</taxon>
        <taxon>Pseudomonadati</taxon>
        <taxon>Pseudomonadota</taxon>
        <taxon>Alphaproteobacteria</taxon>
        <taxon>Sphingomonadales</taxon>
        <taxon>Sphingomonadaceae</taxon>
        <taxon>Novosphingobium</taxon>
    </lineage>
</organism>
<evidence type="ECO:0000313" key="1">
    <source>
        <dbReference type="EMBL" id="MFC0203344.1"/>
    </source>
</evidence>
<dbReference type="EMBL" id="JBHLWK010000006">
    <property type="protein sequence ID" value="MFC0203344.1"/>
    <property type="molecule type" value="Genomic_DNA"/>
</dbReference>
<gene>
    <name evidence="1" type="ORF">ACFFJC_03560</name>
</gene>
<evidence type="ECO:0008006" key="3">
    <source>
        <dbReference type="Google" id="ProtNLM"/>
    </source>
</evidence>
<sequence>MADRILNEASHMLEPPPPWLAEYGGTPEAIDRFQSYVSNLTVAHVYDAWKESRTEPVPFSYWRWHSVAAPGHKQDSRDWLELHRSLRDFMERGGILVLIGPTRSGKTCFLERMAPLRIIDNSRSGSRRDAPIPPGDVPPGLFAIDETHAHDRRDVARVAADMRAENRGFAIVFQRPESFRDYEIGAHLALQGVQFLELVDHTLR</sequence>
<comment type="caution">
    <text evidence="1">The sequence shown here is derived from an EMBL/GenBank/DDBJ whole genome shotgun (WGS) entry which is preliminary data.</text>
</comment>
<evidence type="ECO:0000313" key="2">
    <source>
        <dbReference type="Proteomes" id="UP001589798"/>
    </source>
</evidence>
<dbReference type="SUPFAM" id="SSF52540">
    <property type="entry name" value="P-loop containing nucleoside triphosphate hydrolases"/>
    <property type="match status" value="1"/>
</dbReference>
<accession>A0ABV6CRH7</accession>
<name>A0ABV6CRH7_9SPHN</name>
<dbReference type="Proteomes" id="UP001589798">
    <property type="component" value="Unassembled WGS sequence"/>
</dbReference>
<keyword evidence="2" id="KW-1185">Reference proteome</keyword>
<dbReference type="RefSeq" id="WP_379486105.1">
    <property type="nucleotide sequence ID" value="NZ_JBHLWK010000006.1"/>
</dbReference>
<reference evidence="1 2" key="1">
    <citation type="submission" date="2024-09" db="EMBL/GenBank/DDBJ databases">
        <authorList>
            <person name="Sun Q."/>
            <person name="Mori K."/>
        </authorList>
    </citation>
    <scope>NUCLEOTIDE SEQUENCE [LARGE SCALE GENOMIC DNA]</scope>
    <source>
        <strain evidence="1 2">CCM 7706</strain>
    </source>
</reference>
<protein>
    <recommendedName>
        <fullName evidence="3">ATP-binding protein</fullName>
    </recommendedName>
</protein>
<proteinExistence type="predicted"/>
<dbReference type="InterPro" id="IPR027417">
    <property type="entry name" value="P-loop_NTPase"/>
</dbReference>